<dbReference type="PANTHER" id="PTHR43531:SF11">
    <property type="entry name" value="METHYL-ACCEPTING CHEMOTAXIS PROTEIN 3"/>
    <property type="match status" value="1"/>
</dbReference>
<evidence type="ECO:0000256" key="7">
    <source>
        <dbReference type="ARBA" id="ARBA00029447"/>
    </source>
</evidence>
<reference evidence="13" key="1">
    <citation type="journal article" date="2014" name="Int. J. Syst. Evol. Microbiol.">
        <title>Complete genome sequence of Corynebacterium casei LMG S-19264T (=DSM 44701T), isolated from a smear-ripened cheese.</title>
        <authorList>
            <consortium name="US DOE Joint Genome Institute (JGI-PGF)"/>
            <person name="Walter F."/>
            <person name="Albersmeier A."/>
            <person name="Kalinowski J."/>
            <person name="Ruckert C."/>
        </authorList>
    </citation>
    <scope>NUCLEOTIDE SEQUENCE</scope>
    <source>
        <strain evidence="13">CGMCC 1.15493</strain>
    </source>
</reference>
<dbReference type="SMART" id="SM00283">
    <property type="entry name" value="MA"/>
    <property type="match status" value="1"/>
</dbReference>
<evidence type="ECO:0000256" key="5">
    <source>
        <dbReference type="ARBA" id="ARBA00022989"/>
    </source>
</evidence>
<evidence type="ECO:0000256" key="6">
    <source>
        <dbReference type="ARBA" id="ARBA00023136"/>
    </source>
</evidence>
<dbReference type="InterPro" id="IPR004089">
    <property type="entry name" value="MCPsignal_dom"/>
</dbReference>
<dbReference type="InterPro" id="IPR029151">
    <property type="entry name" value="Sensor-like_sf"/>
</dbReference>
<dbReference type="EMBL" id="BMJJ01000001">
    <property type="protein sequence ID" value="GGD05215.1"/>
    <property type="molecule type" value="Genomic_DNA"/>
</dbReference>
<evidence type="ECO:0000256" key="3">
    <source>
        <dbReference type="ARBA" id="ARBA00022500"/>
    </source>
</evidence>
<evidence type="ECO:0008006" key="15">
    <source>
        <dbReference type="Google" id="ProtNLM"/>
    </source>
</evidence>
<feature type="compositionally biased region" description="Basic and acidic residues" evidence="9">
    <location>
        <begin position="405"/>
        <end position="415"/>
    </location>
</feature>
<sequence length="754" mass="80021">MRAFGGTMILGLCLVVAVALYGITAVGIGGENYQRVIAGKDLVADILPPPEYIIEAYLEVNLLQNGAGDRATHIARLAQLRQDFDLRRAYWQASDIPAELRTALTEVSSGEADRFWPETETVFLPALARGDRFASMASFRRLGEIYGQHRAVIDGIVTKANAWAGDVEAGSKAETLVLTWVIAAVAALLLVIVAVALQLIRAGIVRPVTDVAALLSVRAVSSLQSEAATRTETSLEANLTSLREKLYAHGKPYCVGDRLYFGDYLVNGANDIVDEVQRLHGGTATVFLRQTRVATNVLGPDGARAVGSALAVGPAFTAVLQEGQMYRGEAEIFDRTYVSLYEPIVDGSAVIGILYVGIAKETQAGSPSAVTASTMRNEVAQMQAMLGVLEAAMTAKDAAEQAAMAERHRATDRARRATAATQSQASDQKRVVLALSDALESLARTDLTHRIESDFPADYEDLKRNFSEAAAILRDTMRIIGDQAATIVTVTGEIAEATDDLSRRTEQQAASLEETAAALDEITANVKRTANGANRASEIVAVTRRDAERSGEVARNAVEAMTGILDSSQRIGSIIGVIDEIAFQTNLLALNAGVEAARAGEAGRGFAVVAQEVRGLAQRSAEAAKEIKTLIAASGQHVNEGVRLVGETGDVLQQISGRVAEISTIIGSIAAATNEQATGLGEVNIAVNQMDQLTQQNAAMVEQSAAAGQDLTKQAKELARLIGRFQTESAPARRTGSRADGASAGRSREARRVA</sequence>
<dbReference type="Pfam" id="PF00015">
    <property type="entry name" value="MCPsignal"/>
    <property type="match status" value="1"/>
</dbReference>
<comment type="similarity">
    <text evidence="7">Belongs to the methyl-accepting chemotaxis (MCP) protein family.</text>
</comment>
<dbReference type="AlphaFoldDB" id="A0A916XT05"/>
<dbReference type="InterPro" id="IPR004090">
    <property type="entry name" value="Chemotax_Me-accpt_rcpt"/>
</dbReference>
<keyword evidence="14" id="KW-1185">Reference proteome</keyword>
<dbReference type="SUPFAM" id="SSF103190">
    <property type="entry name" value="Sensory domain-like"/>
    <property type="match status" value="1"/>
</dbReference>
<evidence type="ECO:0000313" key="13">
    <source>
        <dbReference type="EMBL" id="GGD05215.1"/>
    </source>
</evidence>
<keyword evidence="6 10" id="KW-0472">Membrane</keyword>
<evidence type="ECO:0000313" key="14">
    <source>
        <dbReference type="Proteomes" id="UP000613160"/>
    </source>
</evidence>
<dbReference type="GO" id="GO:0006935">
    <property type="term" value="P:chemotaxis"/>
    <property type="evidence" value="ECO:0007669"/>
    <property type="project" value="UniProtKB-KW"/>
</dbReference>
<evidence type="ECO:0000256" key="9">
    <source>
        <dbReference type="SAM" id="MobiDB-lite"/>
    </source>
</evidence>
<dbReference type="PROSITE" id="PS50885">
    <property type="entry name" value="HAMP"/>
    <property type="match status" value="1"/>
</dbReference>
<dbReference type="GO" id="GO:0005886">
    <property type="term" value="C:plasma membrane"/>
    <property type="evidence" value="ECO:0007669"/>
    <property type="project" value="UniProtKB-SubCell"/>
</dbReference>
<comment type="caution">
    <text evidence="13">The sequence shown here is derived from an EMBL/GenBank/DDBJ whole genome shotgun (WGS) entry which is preliminary data.</text>
</comment>
<keyword evidence="8" id="KW-0807">Transducer</keyword>
<feature type="domain" description="Methyl-accepting transducer" evidence="11">
    <location>
        <begin position="483"/>
        <end position="712"/>
    </location>
</feature>
<dbReference type="FunFam" id="1.10.287.950:FF:000001">
    <property type="entry name" value="Methyl-accepting chemotaxis sensory transducer"/>
    <property type="match status" value="1"/>
</dbReference>
<evidence type="ECO:0000256" key="10">
    <source>
        <dbReference type="SAM" id="Phobius"/>
    </source>
</evidence>
<evidence type="ECO:0000256" key="1">
    <source>
        <dbReference type="ARBA" id="ARBA00004651"/>
    </source>
</evidence>
<feature type="region of interest" description="Disordered" evidence="9">
    <location>
        <begin position="401"/>
        <end position="423"/>
    </location>
</feature>
<evidence type="ECO:0000256" key="8">
    <source>
        <dbReference type="PROSITE-ProRule" id="PRU00284"/>
    </source>
</evidence>
<protein>
    <recommendedName>
        <fullName evidence="15">Methyl-accepting chemotaxis protein</fullName>
    </recommendedName>
</protein>
<dbReference type="PRINTS" id="PR00260">
    <property type="entry name" value="CHEMTRNSDUCR"/>
</dbReference>
<keyword evidence="2" id="KW-1003">Cell membrane</keyword>
<comment type="subcellular location">
    <subcellularLocation>
        <location evidence="1">Cell membrane</location>
        <topology evidence="1">Multi-pass membrane protein</topology>
    </subcellularLocation>
</comment>
<feature type="domain" description="HAMP" evidence="12">
    <location>
        <begin position="426"/>
        <end position="478"/>
    </location>
</feature>
<dbReference type="CDD" id="cd11386">
    <property type="entry name" value="MCP_signal"/>
    <property type="match status" value="1"/>
</dbReference>
<feature type="region of interest" description="Disordered" evidence="9">
    <location>
        <begin position="724"/>
        <end position="754"/>
    </location>
</feature>
<dbReference type="PROSITE" id="PS50111">
    <property type="entry name" value="CHEMOTAXIS_TRANSDUC_2"/>
    <property type="match status" value="1"/>
</dbReference>
<dbReference type="Pfam" id="PF17202">
    <property type="entry name" value="sCache_3_3"/>
    <property type="match status" value="1"/>
</dbReference>
<dbReference type="PANTHER" id="PTHR43531">
    <property type="entry name" value="PROTEIN ICFG"/>
    <property type="match status" value="1"/>
</dbReference>
<name>A0A916XT05_9HYPH</name>
<evidence type="ECO:0000256" key="2">
    <source>
        <dbReference type="ARBA" id="ARBA00022475"/>
    </source>
</evidence>
<dbReference type="GO" id="GO:0004888">
    <property type="term" value="F:transmembrane signaling receptor activity"/>
    <property type="evidence" value="ECO:0007669"/>
    <property type="project" value="InterPro"/>
</dbReference>
<feature type="transmembrane region" description="Helical" evidence="10">
    <location>
        <begin position="177"/>
        <end position="197"/>
    </location>
</feature>
<keyword evidence="5 10" id="KW-1133">Transmembrane helix</keyword>
<dbReference type="Proteomes" id="UP000613160">
    <property type="component" value="Unassembled WGS sequence"/>
</dbReference>
<organism evidence="13 14">
    <name type="scientific">Aureimonas glaciei</name>
    <dbReference type="NCBI Taxonomy" id="1776957"/>
    <lineage>
        <taxon>Bacteria</taxon>
        <taxon>Pseudomonadati</taxon>
        <taxon>Pseudomonadota</taxon>
        <taxon>Alphaproteobacteria</taxon>
        <taxon>Hyphomicrobiales</taxon>
        <taxon>Aurantimonadaceae</taxon>
        <taxon>Aureimonas</taxon>
    </lineage>
</organism>
<gene>
    <name evidence="13" type="ORF">GCM10011335_05140</name>
</gene>
<keyword evidence="3" id="KW-0145">Chemotaxis</keyword>
<evidence type="ECO:0000256" key="4">
    <source>
        <dbReference type="ARBA" id="ARBA00022692"/>
    </source>
</evidence>
<reference evidence="13" key="2">
    <citation type="submission" date="2020-09" db="EMBL/GenBank/DDBJ databases">
        <authorList>
            <person name="Sun Q."/>
            <person name="Zhou Y."/>
        </authorList>
    </citation>
    <scope>NUCLEOTIDE SEQUENCE</scope>
    <source>
        <strain evidence="13">CGMCC 1.15493</strain>
    </source>
</reference>
<evidence type="ECO:0000259" key="12">
    <source>
        <dbReference type="PROSITE" id="PS50885"/>
    </source>
</evidence>
<feature type="compositionally biased region" description="Low complexity" evidence="9">
    <location>
        <begin position="732"/>
        <end position="745"/>
    </location>
</feature>
<evidence type="ECO:0000259" key="11">
    <source>
        <dbReference type="PROSITE" id="PS50111"/>
    </source>
</evidence>
<dbReference type="InterPro" id="IPR033463">
    <property type="entry name" value="sCache_3"/>
</dbReference>
<dbReference type="Gene3D" id="1.10.287.950">
    <property type="entry name" value="Methyl-accepting chemotaxis protein"/>
    <property type="match status" value="1"/>
</dbReference>
<proteinExistence type="inferred from homology"/>
<dbReference type="InterPro" id="IPR003660">
    <property type="entry name" value="HAMP_dom"/>
</dbReference>
<dbReference type="GO" id="GO:0007165">
    <property type="term" value="P:signal transduction"/>
    <property type="evidence" value="ECO:0007669"/>
    <property type="project" value="UniProtKB-KW"/>
</dbReference>
<accession>A0A916XT05</accession>
<keyword evidence="4 10" id="KW-0812">Transmembrane</keyword>
<dbReference type="InterPro" id="IPR051310">
    <property type="entry name" value="MCP_chemotaxis"/>
</dbReference>
<dbReference type="SUPFAM" id="SSF58104">
    <property type="entry name" value="Methyl-accepting chemotaxis protein (MCP) signaling domain"/>
    <property type="match status" value="1"/>
</dbReference>